<dbReference type="Pfam" id="PF24883">
    <property type="entry name" value="NPHP3_N"/>
    <property type="match status" value="1"/>
</dbReference>
<dbReference type="EnsemblFungi" id="CEF72123">
    <property type="protein sequence ID" value="CEF72123"/>
    <property type="gene ID" value="FGRRES_15713"/>
</dbReference>
<evidence type="ECO:0000256" key="3">
    <source>
        <dbReference type="SAM" id="MobiDB-lite"/>
    </source>
</evidence>
<dbReference type="Gene3D" id="1.25.40.20">
    <property type="entry name" value="Ankyrin repeat-containing domain"/>
    <property type="match status" value="3"/>
</dbReference>
<evidence type="ECO:0000259" key="4">
    <source>
        <dbReference type="Pfam" id="PF22939"/>
    </source>
</evidence>
<dbReference type="Pfam" id="PF12796">
    <property type="entry name" value="Ank_2"/>
    <property type="match status" value="3"/>
</dbReference>
<feature type="repeat" description="ANK" evidence="2">
    <location>
        <begin position="926"/>
        <end position="959"/>
    </location>
</feature>
<gene>
    <name evidence="6" type="ORF">FGRAMPH1_01T00643</name>
</gene>
<dbReference type="Pfam" id="PF22939">
    <property type="entry name" value="WHD_GPIID"/>
    <property type="match status" value="1"/>
</dbReference>
<name>A0A098CZU7_GIBZE</name>
<dbReference type="PROSITE" id="PS50088">
    <property type="entry name" value="ANK_REPEAT"/>
    <property type="match status" value="3"/>
</dbReference>
<dbReference type="InterPro" id="IPR027417">
    <property type="entry name" value="P-loop_NTPase"/>
</dbReference>
<evidence type="ECO:0000256" key="1">
    <source>
        <dbReference type="ARBA" id="ARBA00022737"/>
    </source>
</evidence>
<feature type="compositionally biased region" description="Basic and acidic residues" evidence="3">
    <location>
        <begin position="1120"/>
        <end position="1154"/>
    </location>
</feature>
<dbReference type="Proteomes" id="UP000070720">
    <property type="component" value="Chromosome 1"/>
</dbReference>
<dbReference type="SMART" id="SM00248">
    <property type="entry name" value="ANK"/>
    <property type="match status" value="7"/>
</dbReference>
<keyword evidence="1" id="KW-0677">Repeat</keyword>
<dbReference type="InterPro" id="IPR036770">
    <property type="entry name" value="Ankyrin_rpt-contain_sf"/>
</dbReference>
<dbReference type="InterPro" id="IPR054471">
    <property type="entry name" value="GPIID_WHD"/>
</dbReference>
<feature type="domain" description="GPI inositol-deacylase winged helix" evidence="4">
    <location>
        <begin position="451"/>
        <end position="526"/>
    </location>
</feature>
<reference evidence="6 8" key="3">
    <citation type="journal article" date="2015" name="BMC Genomics">
        <title>The completed genome sequence of the pathogenic ascomycete fungus Fusarium graminearum.</title>
        <authorList>
            <person name="King R."/>
            <person name="Urban M."/>
            <person name="Hammond-Kosack M.C."/>
            <person name="Hassani-Pak K."/>
            <person name="Hammond-Kosack K.E."/>
        </authorList>
    </citation>
    <scope>NUCLEOTIDE SEQUENCE [LARGE SCALE GENOMIC DNA]</scope>
    <source>
        <strain evidence="8">ATCC MYA-4620 / CBS 123657 / FGSC 9075 / NRRL 31084 / PH-1</strain>
        <strain evidence="6">PH-1</strain>
    </source>
</reference>
<dbReference type="PANTHER" id="PTHR10039:SF15">
    <property type="entry name" value="NACHT DOMAIN-CONTAINING PROTEIN"/>
    <property type="match status" value="1"/>
</dbReference>
<dbReference type="AlphaFoldDB" id="A0A098CZU7"/>
<dbReference type="PROSITE" id="PS50297">
    <property type="entry name" value="ANK_REP_REGION"/>
    <property type="match status" value="2"/>
</dbReference>
<feature type="repeat" description="ANK" evidence="2">
    <location>
        <begin position="716"/>
        <end position="748"/>
    </location>
</feature>
<dbReference type="InterPro" id="IPR056884">
    <property type="entry name" value="NPHP3-like_N"/>
</dbReference>
<reference evidence="7 8" key="1">
    <citation type="journal article" date="2007" name="Science">
        <title>The Fusarium graminearum genome reveals a link between localized polymorphism and pathogen specialization.</title>
        <authorList>
            <person name="Cuomo C.A."/>
            <person name="Gueldener U."/>
            <person name="Xu J.-R."/>
            <person name="Trail F."/>
            <person name="Turgeon B.G."/>
            <person name="Di Pietro A."/>
            <person name="Walton J.D."/>
            <person name="Ma L.-J."/>
            <person name="Baker S.E."/>
            <person name="Rep M."/>
            <person name="Adam G."/>
            <person name="Antoniw J."/>
            <person name="Baldwin T."/>
            <person name="Calvo S.E."/>
            <person name="Chang Y.-L."/>
            <person name="DeCaprio D."/>
            <person name="Gale L.R."/>
            <person name="Gnerre S."/>
            <person name="Goswami R.S."/>
            <person name="Hammond-Kosack K."/>
            <person name="Harris L.J."/>
            <person name="Hilburn K."/>
            <person name="Kennell J.C."/>
            <person name="Kroken S."/>
            <person name="Magnuson J.K."/>
            <person name="Mannhaupt G."/>
            <person name="Mauceli E.W."/>
            <person name="Mewes H.-W."/>
            <person name="Mitterbauer R."/>
            <person name="Muehlbauer G."/>
            <person name="Muensterkoetter M."/>
            <person name="Nelson D."/>
            <person name="O'Donnell K."/>
            <person name="Ouellet T."/>
            <person name="Qi W."/>
            <person name="Quesneville H."/>
            <person name="Roncero M.I.G."/>
            <person name="Seong K.-Y."/>
            <person name="Tetko I.V."/>
            <person name="Urban M."/>
            <person name="Waalwijk C."/>
            <person name="Ward T.J."/>
            <person name="Yao J."/>
            <person name="Birren B.W."/>
            <person name="Kistler H.C."/>
        </authorList>
    </citation>
    <scope>NUCLEOTIDE SEQUENCE [LARGE SCALE GENOMIC DNA]</scope>
    <source>
        <strain evidence="8">ATCC MYA-4620 / CBS 123657 / FGSC 9075 / NRRL 31084 / PH-1</strain>
        <strain evidence="7">PH-1 / ATCC MYA-4620 / FGSC 9075 / NRRL 31084</strain>
    </source>
</reference>
<reference evidence="7" key="4">
    <citation type="submission" date="2017-01" db="UniProtKB">
        <authorList>
            <consortium name="EnsemblFungi"/>
        </authorList>
    </citation>
    <scope>IDENTIFICATION</scope>
    <source>
        <strain evidence="7">PH-1 / ATCC MYA-4620 / FGSC 9075 / NRRL 31084</strain>
    </source>
</reference>
<dbReference type="SUPFAM" id="SSF48403">
    <property type="entry name" value="Ankyrin repeat"/>
    <property type="match status" value="2"/>
</dbReference>
<feature type="repeat" description="ANK" evidence="2">
    <location>
        <begin position="893"/>
        <end position="925"/>
    </location>
</feature>
<feature type="region of interest" description="Disordered" evidence="3">
    <location>
        <begin position="1118"/>
        <end position="1187"/>
    </location>
</feature>
<organism evidence="6 8">
    <name type="scientific">Gibberella zeae (strain ATCC MYA-4620 / CBS 123657 / FGSC 9075 / NRRL 31084 / PH-1)</name>
    <name type="common">Wheat head blight fungus</name>
    <name type="synonym">Fusarium graminearum</name>
    <dbReference type="NCBI Taxonomy" id="229533"/>
    <lineage>
        <taxon>Eukaryota</taxon>
        <taxon>Fungi</taxon>
        <taxon>Dikarya</taxon>
        <taxon>Ascomycota</taxon>
        <taxon>Pezizomycotina</taxon>
        <taxon>Sordariomycetes</taxon>
        <taxon>Hypocreomycetidae</taxon>
        <taxon>Hypocreales</taxon>
        <taxon>Nectriaceae</taxon>
        <taxon>Fusarium</taxon>
    </lineage>
</organism>
<evidence type="ECO:0000256" key="2">
    <source>
        <dbReference type="PROSITE-ProRule" id="PRU00023"/>
    </source>
</evidence>
<dbReference type="EMBL" id="HG970332">
    <property type="protein sequence ID" value="CEF72123.1"/>
    <property type="molecule type" value="Genomic_DNA"/>
</dbReference>
<protein>
    <submittedName>
        <fullName evidence="6">Chromosome 1, complete genome</fullName>
    </submittedName>
</protein>
<evidence type="ECO:0000313" key="7">
    <source>
        <dbReference type="EnsemblFungi" id="CEF72123"/>
    </source>
</evidence>
<dbReference type="VEuPathDB" id="FungiDB:FGRAMPH1_01G00643"/>
<keyword evidence="2" id="KW-0040">ANK repeat</keyword>
<evidence type="ECO:0000259" key="5">
    <source>
        <dbReference type="Pfam" id="PF24883"/>
    </source>
</evidence>
<accession>A0A0E0RLJ8</accession>
<feature type="domain" description="Nephrocystin 3-like N-terminal" evidence="5">
    <location>
        <begin position="175"/>
        <end position="336"/>
    </location>
</feature>
<keyword evidence="8" id="KW-1185">Reference proteome</keyword>
<dbReference type="InterPro" id="IPR002110">
    <property type="entry name" value="Ankyrin_rpt"/>
</dbReference>
<evidence type="ECO:0000313" key="6">
    <source>
        <dbReference type="EMBL" id="CEF72123.1"/>
    </source>
</evidence>
<sequence>MSFGYSVGDVLAIIALANKIRKDFVGAPEQFKSINQDVRSLSIVIQDAYANLDHMSEGHAANFSEIIDTCQTLLHKLESMMSKWSVISDTSKSKTTRRLWKRLRWEPDEISDLRTQITSKITLLNAFNDQATSQNVAKLIHRSNNDEKQATLDWISSIDYIPQQNHLVSRLQANSRKWLFDSAEYQNWESQRGQVLFCPGDPGTGKTFTTAIVLETLQEQSQDNPDVLNTFVYCTYQSPDQDVHGLIASLFRNSLQQATNIPDAILSHCCRKQSAKHGLLRNEAIQHLEMLYKSFQKVTLLVDALDEVPTEVSRPFIAEILKLQKTCRFNLFVTSRHIPEIQNQFTAHGAAILEIRGSDRDIHRFLNDSIFQLPRFVARDPSFQVEIVERITEASSGMFLLAELHLRSLKNKKSPKALRASLAKLSIGSDAYDSAYQDAMTRISGLGPESETLAKQALLIIIFARESLRTEDLAYALSVEPDSEIIDDENVPDIDDIASICAGLIIVDQESNIVKLVHKSAQEYFERHQAQLFPRASETMARLCLQYLSLSTSTTDFDKRVEFSWPPFRKYAHMNWAYHSRCAERDNEATKEADVDLDKSMIAPDLHSVSTLAIDLLAKDLAGSLSSALENACREGRHALVELLLTVNDYDLNCGPTMAFVASPKSRRGMWVEMETTSEMEQENGAAMHGCLYRGKNASLHAWTSGNIILEPCVKKGEFLLLKAAEMGHDSIVRILLRHGADPNKVSPSGLTALYIAANFGHEKAVLLLLEQPTIDPECKCRRIRKFDNLGPAILWTPLLAAVKGGHLRCAKLLLDRANRNYRDELGRNVACLAAKNGDSEMLKELLKWSDIEFDPAEGIKCRSALEIALRESKEEAALVLIPHSDAKRVYRGGNRPLNLAATAKSGKAIQLLFSQGALVNAKGRKGRTVLHTAAMTGDDETIKLILVHPDIDTNLRDDEGNTPLMELLQWLLDWASQSRSFERKWSRYKDMILRSMHLLLSRPELDINAQNLEGDTAVLMAASFDDTVDSGDKDSIFNAIFYHHGVNREHRDEFGQTVLSHAVMAGSQRVQTILKETQLMYQFSEIQDDGETLLSLAAEHEWDGQLKWEDIVNMSPPEFMDRKDNEGKTPEEVRDDARKHRYELQQHTEDMRQQQRRLGMADYSSPPPSPSSSSSSSLCLDPSTDD</sequence>
<proteinExistence type="predicted"/>
<dbReference type="Gene3D" id="3.40.50.300">
    <property type="entry name" value="P-loop containing nucleotide triphosphate hydrolases"/>
    <property type="match status" value="1"/>
</dbReference>
<accession>A0A098CZU7</accession>
<reference evidence="7 8" key="2">
    <citation type="journal article" date="2010" name="Nature">
        <title>Comparative genomics reveals mobile pathogenicity chromosomes in Fusarium.</title>
        <authorList>
            <person name="Ma L.J."/>
            <person name="van der Does H.C."/>
            <person name="Borkovich K.A."/>
            <person name="Coleman J.J."/>
            <person name="Daboussi M.J."/>
            <person name="Di Pietro A."/>
            <person name="Dufresne M."/>
            <person name="Freitag M."/>
            <person name="Grabherr M."/>
            <person name="Henrissat B."/>
            <person name="Houterman P.M."/>
            <person name="Kang S."/>
            <person name="Shim W.B."/>
            <person name="Woloshuk C."/>
            <person name="Xie X."/>
            <person name="Xu J.R."/>
            <person name="Antoniw J."/>
            <person name="Baker S.E."/>
            <person name="Bluhm B.H."/>
            <person name="Breakspear A."/>
            <person name="Brown D.W."/>
            <person name="Butchko R.A."/>
            <person name="Chapman S."/>
            <person name="Coulson R."/>
            <person name="Coutinho P.M."/>
            <person name="Danchin E.G."/>
            <person name="Diener A."/>
            <person name="Gale L.R."/>
            <person name="Gardiner D.M."/>
            <person name="Goff S."/>
            <person name="Hammond-Kosack K.E."/>
            <person name="Hilburn K."/>
            <person name="Hua-Van A."/>
            <person name="Jonkers W."/>
            <person name="Kazan K."/>
            <person name="Kodira C.D."/>
            <person name="Koehrsen M."/>
            <person name="Kumar L."/>
            <person name="Lee Y.H."/>
            <person name="Li L."/>
            <person name="Manners J.M."/>
            <person name="Miranda-Saavedra D."/>
            <person name="Mukherjee M."/>
            <person name="Park G."/>
            <person name="Park J."/>
            <person name="Park S.Y."/>
            <person name="Proctor R.H."/>
            <person name="Regev A."/>
            <person name="Ruiz-Roldan M.C."/>
            <person name="Sain D."/>
            <person name="Sakthikumar S."/>
            <person name="Sykes S."/>
            <person name="Schwartz D.C."/>
            <person name="Turgeon B.G."/>
            <person name="Wapinski I."/>
            <person name="Yoder O."/>
            <person name="Young S."/>
            <person name="Zeng Q."/>
            <person name="Zhou S."/>
            <person name="Galagan J."/>
            <person name="Cuomo C.A."/>
            <person name="Kistler H.C."/>
            <person name="Rep M."/>
        </authorList>
    </citation>
    <scope>GENOME REANNOTATION</scope>
    <source>
        <strain evidence="8">ATCC MYA-4620 / CBS 123657 / FGSC 9075 / NRRL 31084 / PH-1</strain>
        <strain evidence="7">PH-1 / ATCC MYA-4620 / FGSC 9075 / NRRL 31084</strain>
    </source>
</reference>
<dbReference type="SUPFAM" id="SSF52540">
    <property type="entry name" value="P-loop containing nucleoside triphosphate hydrolases"/>
    <property type="match status" value="1"/>
</dbReference>
<dbReference type="PANTHER" id="PTHR10039">
    <property type="entry name" value="AMELOGENIN"/>
    <property type="match status" value="1"/>
</dbReference>
<evidence type="ECO:0000313" key="8">
    <source>
        <dbReference type="Proteomes" id="UP000070720"/>
    </source>
</evidence>
<dbReference type="InParanoid" id="A0A098CZU7"/>